<keyword evidence="6" id="KW-1185">Reference proteome</keyword>
<dbReference type="Gene3D" id="2.40.70.10">
    <property type="entry name" value="Acid Proteases"/>
    <property type="match status" value="2"/>
</dbReference>
<dbReference type="InterPro" id="IPR001461">
    <property type="entry name" value="Aspartic_peptidase_A1"/>
</dbReference>
<evidence type="ECO:0000313" key="5">
    <source>
        <dbReference type="EMBL" id="KAK4352329.1"/>
    </source>
</evidence>
<evidence type="ECO:0000256" key="2">
    <source>
        <dbReference type="SAM" id="SignalP"/>
    </source>
</evidence>
<dbReference type="EMBL" id="JAVYJV010000015">
    <property type="protein sequence ID" value="KAK4352329.1"/>
    <property type="molecule type" value="Genomic_DNA"/>
</dbReference>
<protein>
    <recommendedName>
        <fullName evidence="7">Peptidase A1 domain-containing protein</fullName>
    </recommendedName>
</protein>
<dbReference type="SUPFAM" id="SSF50630">
    <property type="entry name" value="Acid proteases"/>
    <property type="match status" value="1"/>
</dbReference>
<feature type="chain" id="PRO_5042228913" description="Peptidase A1 domain-containing protein" evidence="2">
    <location>
        <begin position="21"/>
        <end position="185"/>
    </location>
</feature>
<evidence type="ECO:0000259" key="3">
    <source>
        <dbReference type="Pfam" id="PF14541"/>
    </source>
</evidence>
<dbReference type="AlphaFoldDB" id="A0AAE1V8K7"/>
<dbReference type="InterPro" id="IPR021109">
    <property type="entry name" value="Peptidase_aspartic_dom_sf"/>
</dbReference>
<gene>
    <name evidence="5" type="ORF">RND71_027847</name>
</gene>
<evidence type="ECO:0008006" key="7">
    <source>
        <dbReference type="Google" id="ProtNLM"/>
    </source>
</evidence>
<dbReference type="Proteomes" id="UP001291623">
    <property type="component" value="Unassembled WGS sequence"/>
</dbReference>
<dbReference type="PANTHER" id="PTHR13683:SF839">
    <property type="entry name" value="ASPARTYL PROTEASE AED3-LIKE"/>
    <property type="match status" value="1"/>
</dbReference>
<feature type="signal peptide" evidence="2">
    <location>
        <begin position="1"/>
        <end position="20"/>
    </location>
</feature>
<dbReference type="GO" id="GO:0006508">
    <property type="term" value="P:proteolysis"/>
    <property type="evidence" value="ECO:0007669"/>
    <property type="project" value="InterPro"/>
</dbReference>
<sequence>MALAIATFLLITLLSTKALAFDSCATSNNNALMLYRIIHSDAAMSGSSIPPQGLLGLGRGSMSLLSQSTSLYSGVFSYCLPSFKSYYFSGSLKLSSLGQPKNIRYTPLLKSPHRPSLYYVNLTGVSVGRVLVPIAPELLAFDPITGAGTIIDSGTVITRFVQPIYNAIRDEFRNQVKGPFSSLGA</sequence>
<comment type="caution">
    <text evidence="5">The sequence shown here is derived from an EMBL/GenBank/DDBJ whole genome shotgun (WGS) entry which is preliminary data.</text>
</comment>
<dbReference type="GO" id="GO:0004190">
    <property type="term" value="F:aspartic-type endopeptidase activity"/>
    <property type="evidence" value="ECO:0007669"/>
    <property type="project" value="InterPro"/>
</dbReference>
<comment type="similarity">
    <text evidence="1">Belongs to the peptidase A1 family.</text>
</comment>
<dbReference type="Pfam" id="PF14543">
    <property type="entry name" value="TAXi_N"/>
    <property type="match status" value="1"/>
</dbReference>
<dbReference type="InterPro" id="IPR032861">
    <property type="entry name" value="TAXi_N"/>
</dbReference>
<feature type="domain" description="Xylanase inhibitor C-terminal" evidence="3">
    <location>
        <begin position="118"/>
        <end position="178"/>
    </location>
</feature>
<evidence type="ECO:0000259" key="4">
    <source>
        <dbReference type="Pfam" id="PF14543"/>
    </source>
</evidence>
<keyword evidence="2" id="KW-0732">Signal</keyword>
<reference evidence="5" key="1">
    <citation type="submission" date="2023-12" db="EMBL/GenBank/DDBJ databases">
        <title>Genome assembly of Anisodus tanguticus.</title>
        <authorList>
            <person name="Wang Y.-J."/>
        </authorList>
    </citation>
    <scope>NUCLEOTIDE SEQUENCE</scope>
    <source>
        <strain evidence="5">KB-2021</strain>
        <tissue evidence="5">Leaf</tissue>
    </source>
</reference>
<evidence type="ECO:0000313" key="6">
    <source>
        <dbReference type="Proteomes" id="UP001291623"/>
    </source>
</evidence>
<proteinExistence type="inferred from homology"/>
<dbReference type="InterPro" id="IPR032799">
    <property type="entry name" value="TAXi_C"/>
</dbReference>
<dbReference type="PANTHER" id="PTHR13683">
    <property type="entry name" value="ASPARTYL PROTEASES"/>
    <property type="match status" value="1"/>
</dbReference>
<accession>A0AAE1V8K7</accession>
<feature type="domain" description="Xylanase inhibitor N-terminal" evidence="4">
    <location>
        <begin position="46"/>
        <end position="83"/>
    </location>
</feature>
<name>A0AAE1V8K7_9SOLA</name>
<dbReference type="Pfam" id="PF14541">
    <property type="entry name" value="TAXi_C"/>
    <property type="match status" value="1"/>
</dbReference>
<organism evidence="5 6">
    <name type="scientific">Anisodus tanguticus</name>
    <dbReference type="NCBI Taxonomy" id="243964"/>
    <lineage>
        <taxon>Eukaryota</taxon>
        <taxon>Viridiplantae</taxon>
        <taxon>Streptophyta</taxon>
        <taxon>Embryophyta</taxon>
        <taxon>Tracheophyta</taxon>
        <taxon>Spermatophyta</taxon>
        <taxon>Magnoliopsida</taxon>
        <taxon>eudicotyledons</taxon>
        <taxon>Gunneridae</taxon>
        <taxon>Pentapetalae</taxon>
        <taxon>asterids</taxon>
        <taxon>lamiids</taxon>
        <taxon>Solanales</taxon>
        <taxon>Solanaceae</taxon>
        <taxon>Solanoideae</taxon>
        <taxon>Hyoscyameae</taxon>
        <taxon>Anisodus</taxon>
    </lineage>
</organism>
<evidence type="ECO:0000256" key="1">
    <source>
        <dbReference type="ARBA" id="ARBA00007447"/>
    </source>
</evidence>